<dbReference type="EMBL" id="VBQZ03000022">
    <property type="protein sequence ID" value="MXQ84718.1"/>
    <property type="molecule type" value="Genomic_DNA"/>
</dbReference>
<protein>
    <submittedName>
        <fullName evidence="1">Uncharacterized protein</fullName>
    </submittedName>
</protein>
<proteinExistence type="predicted"/>
<dbReference type="Proteomes" id="UP000322234">
    <property type="component" value="Unassembled WGS sequence"/>
</dbReference>
<evidence type="ECO:0000313" key="2">
    <source>
        <dbReference type="Proteomes" id="UP000322234"/>
    </source>
</evidence>
<reference evidence="1" key="1">
    <citation type="submission" date="2019-10" db="EMBL/GenBank/DDBJ databases">
        <title>The sequence and de novo assembly of the wild yak genome.</title>
        <authorList>
            <person name="Liu Y."/>
        </authorList>
    </citation>
    <scope>NUCLEOTIDE SEQUENCE [LARGE SCALE GENOMIC DNA]</scope>
    <source>
        <strain evidence="1">WY2019</strain>
    </source>
</reference>
<keyword evidence="2" id="KW-1185">Reference proteome</keyword>
<comment type="caution">
    <text evidence="1">The sequence shown here is derived from an EMBL/GenBank/DDBJ whole genome shotgun (WGS) entry which is preliminary data.</text>
</comment>
<sequence length="234" mass="26317">MVNRVEPKMVTYLRKKCPEKLKQYHYIFNHDKFSQDILNTYYSAKIGQAGDRNTQENDRLPCSELWEIGGEIEFSNSNDLVAKGDIENQGRFEEEEPTVVKGKDFHLLSTAMLDECTSPQNHAMTASWNSHLQGAFMSFLSLIPLQQGRQAFLPTAYRVLGKVHQIFLDKDYDSWSDAGNFILKGTLLCRAKALRESISSEPSPVILSSRVGTIIDLPGRCALAALQLGNVKDS</sequence>
<dbReference type="AlphaFoldDB" id="A0A6B0R3G8"/>
<name>A0A6B0R3G8_9CETA</name>
<evidence type="ECO:0000313" key="1">
    <source>
        <dbReference type="EMBL" id="MXQ84718.1"/>
    </source>
</evidence>
<accession>A0A6B0R3G8</accession>
<gene>
    <name evidence="1" type="ORF">E5288_WYG016742</name>
</gene>
<organism evidence="1 2">
    <name type="scientific">Bos mutus</name>
    <name type="common">wild yak</name>
    <dbReference type="NCBI Taxonomy" id="72004"/>
    <lineage>
        <taxon>Eukaryota</taxon>
        <taxon>Metazoa</taxon>
        <taxon>Chordata</taxon>
        <taxon>Craniata</taxon>
        <taxon>Vertebrata</taxon>
        <taxon>Euteleostomi</taxon>
        <taxon>Mammalia</taxon>
        <taxon>Eutheria</taxon>
        <taxon>Laurasiatheria</taxon>
        <taxon>Artiodactyla</taxon>
        <taxon>Ruminantia</taxon>
        <taxon>Pecora</taxon>
        <taxon>Bovidae</taxon>
        <taxon>Bovinae</taxon>
        <taxon>Bos</taxon>
    </lineage>
</organism>